<reference evidence="2 3" key="1">
    <citation type="submission" date="2021-07" db="EMBL/GenBank/DDBJ databases">
        <title>The Aristolochia fimbriata genome: insights into angiosperm evolution, floral development and chemical biosynthesis.</title>
        <authorList>
            <person name="Jiao Y."/>
        </authorList>
    </citation>
    <scope>NUCLEOTIDE SEQUENCE [LARGE SCALE GENOMIC DNA]</scope>
    <source>
        <strain evidence="2">IBCAS-2021</strain>
        <tissue evidence="2">Leaf</tissue>
    </source>
</reference>
<evidence type="ECO:0000313" key="2">
    <source>
        <dbReference type="EMBL" id="KAG9440397.1"/>
    </source>
</evidence>
<protein>
    <submittedName>
        <fullName evidence="2">Uncharacterized protein</fullName>
    </submittedName>
</protein>
<evidence type="ECO:0000313" key="3">
    <source>
        <dbReference type="Proteomes" id="UP000825729"/>
    </source>
</evidence>
<dbReference type="AlphaFoldDB" id="A0AAV7DZ60"/>
<gene>
    <name evidence="2" type="ORF">H6P81_020562</name>
</gene>
<keyword evidence="3" id="KW-1185">Reference proteome</keyword>
<evidence type="ECO:0000256" key="1">
    <source>
        <dbReference type="SAM" id="MobiDB-lite"/>
    </source>
</evidence>
<accession>A0AAV7DZ60</accession>
<sequence length="134" mass="14824">METAPQSPGVVTVVGSPSLSKKVGVLGDDKTGGRRRFAKSRFSRRSFTISTSRVNTARAAFLFFSASTRATAAACLRLSSCRRVWRRWGSAWRAAGPAATESANMTRGRRRGRRPGWNWRKRSMTASTDGWPKE</sequence>
<dbReference type="EMBL" id="JAINDJ010000008">
    <property type="protein sequence ID" value="KAG9440397.1"/>
    <property type="molecule type" value="Genomic_DNA"/>
</dbReference>
<feature type="region of interest" description="Disordered" evidence="1">
    <location>
        <begin position="96"/>
        <end position="134"/>
    </location>
</feature>
<feature type="compositionally biased region" description="Basic residues" evidence="1">
    <location>
        <begin position="107"/>
        <end position="123"/>
    </location>
</feature>
<proteinExistence type="predicted"/>
<comment type="caution">
    <text evidence="2">The sequence shown here is derived from an EMBL/GenBank/DDBJ whole genome shotgun (WGS) entry which is preliminary data.</text>
</comment>
<name>A0AAV7DZ60_ARIFI</name>
<organism evidence="2 3">
    <name type="scientific">Aristolochia fimbriata</name>
    <name type="common">White veined hardy Dutchman's pipe vine</name>
    <dbReference type="NCBI Taxonomy" id="158543"/>
    <lineage>
        <taxon>Eukaryota</taxon>
        <taxon>Viridiplantae</taxon>
        <taxon>Streptophyta</taxon>
        <taxon>Embryophyta</taxon>
        <taxon>Tracheophyta</taxon>
        <taxon>Spermatophyta</taxon>
        <taxon>Magnoliopsida</taxon>
        <taxon>Magnoliidae</taxon>
        <taxon>Piperales</taxon>
        <taxon>Aristolochiaceae</taxon>
        <taxon>Aristolochia</taxon>
    </lineage>
</organism>
<dbReference type="Proteomes" id="UP000825729">
    <property type="component" value="Unassembled WGS sequence"/>
</dbReference>